<proteinExistence type="predicted"/>
<evidence type="ECO:0000313" key="2">
    <source>
        <dbReference type="Proteomes" id="UP000190027"/>
    </source>
</evidence>
<dbReference type="EMBL" id="FUYC01000017">
    <property type="protein sequence ID" value="SKA93108.1"/>
    <property type="molecule type" value="Genomic_DNA"/>
</dbReference>
<dbReference type="STRING" id="1121449.SAMN02745704_02458"/>
<keyword evidence="2" id="KW-1185">Reference proteome</keyword>
<dbReference type="AlphaFoldDB" id="A0A1T4XVB1"/>
<evidence type="ECO:0008006" key="3">
    <source>
        <dbReference type="Google" id="ProtNLM"/>
    </source>
</evidence>
<dbReference type="RefSeq" id="WP_078718001.1">
    <property type="nucleotide sequence ID" value="NZ_FUYC01000017.1"/>
</dbReference>
<accession>A0A1T4XVB1</accession>
<protein>
    <recommendedName>
        <fullName evidence="3">DUF945 domain-containing protein</fullName>
    </recommendedName>
</protein>
<dbReference type="Proteomes" id="UP000190027">
    <property type="component" value="Unassembled WGS sequence"/>
</dbReference>
<name>A0A1T4XVB1_9BACT</name>
<organism evidence="1 2">
    <name type="scientific">Paucidesulfovibrio gracilis DSM 16080</name>
    <dbReference type="NCBI Taxonomy" id="1121449"/>
    <lineage>
        <taxon>Bacteria</taxon>
        <taxon>Pseudomonadati</taxon>
        <taxon>Thermodesulfobacteriota</taxon>
        <taxon>Desulfovibrionia</taxon>
        <taxon>Desulfovibrionales</taxon>
        <taxon>Desulfovibrionaceae</taxon>
        <taxon>Paucidesulfovibrio</taxon>
    </lineage>
</organism>
<sequence length="294" mass="32645">MAKGKNLLVALCIGAVLLVGGYFGAHYMAKNVAEQKVKEFFAGMDDVVHAEYGDVDVNLFTQAAEVNDLKVAVLGGKVIDIDQLVLDRYEEKDGVPHAVTVRFSGVDVPVTPEYFGDSVDVIRNLGYEMLHCDYVMDYAYDEKDKIFETKELSLSVKDAGQFSLSFRLGNVDLADLTKGGPSAMLVTVDQAELSYGEDSLMDRLFDMAAKEERMSREKLMAEINQNTDREIQRARANGEDFAAQVMEEIQEFLNNPQTLRVQAQPDEPVAMLQLLGMQDPKDVIRTLGIQVVAD</sequence>
<dbReference type="OrthoDB" id="5448750at2"/>
<gene>
    <name evidence="1" type="ORF">SAMN02745704_02458</name>
</gene>
<reference evidence="1 2" key="1">
    <citation type="submission" date="2017-02" db="EMBL/GenBank/DDBJ databases">
        <authorList>
            <person name="Peterson S.W."/>
        </authorList>
    </citation>
    <scope>NUCLEOTIDE SEQUENCE [LARGE SCALE GENOMIC DNA]</scope>
    <source>
        <strain evidence="1 2">DSM 16080</strain>
    </source>
</reference>
<evidence type="ECO:0000313" key="1">
    <source>
        <dbReference type="EMBL" id="SKA93108.1"/>
    </source>
</evidence>